<feature type="compositionally biased region" description="Polar residues" evidence="1">
    <location>
        <begin position="228"/>
        <end position="258"/>
    </location>
</feature>
<dbReference type="PANTHER" id="PTHR16524:SF2">
    <property type="entry name" value="CELL DEATH REGULATOR AVEN"/>
    <property type="match status" value="1"/>
</dbReference>
<feature type="compositionally biased region" description="Basic and acidic residues" evidence="1">
    <location>
        <begin position="218"/>
        <end position="227"/>
    </location>
</feature>
<feature type="region of interest" description="Disordered" evidence="1">
    <location>
        <begin position="316"/>
        <end position="378"/>
    </location>
</feature>
<evidence type="ECO:0000313" key="2">
    <source>
        <dbReference type="EMBL" id="KAK7474681.1"/>
    </source>
</evidence>
<evidence type="ECO:0000256" key="1">
    <source>
        <dbReference type="SAM" id="MobiDB-lite"/>
    </source>
</evidence>
<evidence type="ECO:0000313" key="3">
    <source>
        <dbReference type="Proteomes" id="UP001519460"/>
    </source>
</evidence>
<feature type="region of interest" description="Disordered" evidence="1">
    <location>
        <begin position="1"/>
        <end position="85"/>
    </location>
</feature>
<protein>
    <recommendedName>
        <fullName evidence="4">Cell death regulator Aven</fullName>
    </recommendedName>
</protein>
<feature type="compositionally biased region" description="Polar residues" evidence="1">
    <location>
        <begin position="191"/>
        <end position="206"/>
    </location>
</feature>
<keyword evidence="3" id="KW-1185">Reference proteome</keyword>
<feature type="compositionally biased region" description="Basic residues" evidence="1">
    <location>
        <begin position="7"/>
        <end position="19"/>
    </location>
</feature>
<proteinExistence type="predicted"/>
<dbReference type="AlphaFoldDB" id="A0ABD0JIL8"/>
<dbReference type="InterPro" id="IPR026187">
    <property type="entry name" value="Aven"/>
</dbReference>
<feature type="region of interest" description="Disordered" evidence="1">
    <location>
        <begin position="190"/>
        <end position="300"/>
    </location>
</feature>
<evidence type="ECO:0008006" key="4">
    <source>
        <dbReference type="Google" id="ProtNLM"/>
    </source>
</evidence>
<comment type="caution">
    <text evidence="2">The sequence shown here is derived from an EMBL/GenBank/DDBJ whole genome shotgun (WGS) entry which is preliminary data.</text>
</comment>
<dbReference type="PANTHER" id="PTHR16524">
    <property type="entry name" value="CELL DEATH REGULATOR AVEN"/>
    <property type="match status" value="1"/>
</dbReference>
<sequence length="378" mass="40551">MRPDEHKKKRSAQYQRKHGGGKEKGGDESKAVAKRGKPKDKQAGAVKQPASQTRSAPPTPQTADLSTSDSEDEGGPSSVSSGKTYRRRAIASNWGKYDLPPADVEESAATPKGQEFNKLLDRAGSAVAHFRFKEEQAWEEELEKDGGKDQVLMLNCDQLADSLSCLPLYTQLRLHTHIFTPDQLAEMDQVATKQRGSMPSIFTDQQQRGRRTSQDTQKSSEKTDTSHLADTTKTTMNPASVKSANRNQGSVVTGTVQKKVSEENKTFSVEGRTVLQMPSDRLTSPARDKGGDDRPTGISDEALDNLLNAGEPGTVAAASVSSTGEGFSDKDLDDLLALDTGTAQPATGKHPSSSATTGASTAAESADLEDWLDSVLDS</sequence>
<reference evidence="2 3" key="1">
    <citation type="journal article" date="2023" name="Sci. Data">
        <title>Genome assembly of the Korean intertidal mud-creeper Batillaria attramentaria.</title>
        <authorList>
            <person name="Patra A.K."/>
            <person name="Ho P.T."/>
            <person name="Jun S."/>
            <person name="Lee S.J."/>
            <person name="Kim Y."/>
            <person name="Won Y.J."/>
        </authorList>
    </citation>
    <scope>NUCLEOTIDE SEQUENCE [LARGE SCALE GENOMIC DNA]</scope>
    <source>
        <strain evidence="2">Wonlab-2016</strain>
    </source>
</reference>
<feature type="compositionally biased region" description="Polar residues" evidence="1">
    <location>
        <begin position="49"/>
        <end position="68"/>
    </location>
</feature>
<dbReference type="EMBL" id="JACVVK020000428">
    <property type="protein sequence ID" value="KAK7474681.1"/>
    <property type="molecule type" value="Genomic_DNA"/>
</dbReference>
<organism evidence="2 3">
    <name type="scientific">Batillaria attramentaria</name>
    <dbReference type="NCBI Taxonomy" id="370345"/>
    <lineage>
        <taxon>Eukaryota</taxon>
        <taxon>Metazoa</taxon>
        <taxon>Spiralia</taxon>
        <taxon>Lophotrochozoa</taxon>
        <taxon>Mollusca</taxon>
        <taxon>Gastropoda</taxon>
        <taxon>Caenogastropoda</taxon>
        <taxon>Sorbeoconcha</taxon>
        <taxon>Cerithioidea</taxon>
        <taxon>Batillariidae</taxon>
        <taxon>Batillaria</taxon>
    </lineage>
</organism>
<dbReference type="Proteomes" id="UP001519460">
    <property type="component" value="Unassembled WGS sequence"/>
</dbReference>
<feature type="compositionally biased region" description="Basic and acidic residues" evidence="1">
    <location>
        <begin position="20"/>
        <end position="31"/>
    </location>
</feature>
<gene>
    <name evidence="2" type="ORF">BaRGS_00034046</name>
</gene>
<feature type="compositionally biased region" description="Basic and acidic residues" evidence="1">
    <location>
        <begin position="286"/>
        <end position="295"/>
    </location>
</feature>
<name>A0ABD0JIL8_9CAEN</name>
<feature type="compositionally biased region" description="Low complexity" evidence="1">
    <location>
        <begin position="352"/>
        <end position="365"/>
    </location>
</feature>
<accession>A0ABD0JIL8</accession>